<accession>A0A7D3XWJ1</accession>
<name>A0A7D3XWJ1_9BACT</name>
<keyword evidence="2" id="KW-1185">Reference proteome</keyword>
<organism evidence="1 2">
    <name type="scientific">Tenuifilum thalassicum</name>
    <dbReference type="NCBI Taxonomy" id="2590900"/>
    <lineage>
        <taxon>Bacteria</taxon>
        <taxon>Pseudomonadati</taxon>
        <taxon>Bacteroidota</taxon>
        <taxon>Bacteroidia</taxon>
        <taxon>Bacteroidales</taxon>
        <taxon>Tenuifilaceae</taxon>
        <taxon>Tenuifilum</taxon>
    </lineage>
</organism>
<reference evidence="1 2" key="1">
    <citation type="submission" date="2019-07" db="EMBL/GenBank/DDBJ databases">
        <title>Thalassofilum flectens gen. nov., sp. nov., a novel moderate thermophilic anaerobe from a shallow sea hot spring in Kunashir Island (Russia), representing a new family in the order Bacteroidales, and proposal of Thalassofilacea fam. nov.</title>
        <authorList>
            <person name="Kochetkova T.V."/>
            <person name="Podosokorskaya O.A."/>
            <person name="Novikov A."/>
            <person name="Elcheninov A.G."/>
            <person name="Toshchakov S.V."/>
            <person name="Kublanov I.V."/>
        </authorList>
    </citation>
    <scope>NUCLEOTIDE SEQUENCE [LARGE SCALE GENOMIC DNA]</scope>
    <source>
        <strain evidence="1 2">38-H</strain>
    </source>
</reference>
<dbReference type="RefSeq" id="WP_173075890.1">
    <property type="nucleotide sequence ID" value="NZ_CP041345.1"/>
</dbReference>
<dbReference type="Proteomes" id="UP000500961">
    <property type="component" value="Chromosome"/>
</dbReference>
<gene>
    <name evidence="1" type="ORF">FHG85_11105</name>
</gene>
<evidence type="ECO:0000313" key="2">
    <source>
        <dbReference type="Proteomes" id="UP000500961"/>
    </source>
</evidence>
<sequence length="294" mass="34211">MKKICVACGVIFLILFESCHSNYLSTKLTLGDDLAFSPDSSSFIFLAKIDIFRRPTGIARFPDGGQSKYEFTDVAFYSFNLSDSSVTRVYDLNNTLLLCNDLNYNYADLELVGDSLLAFKIDFFEYALPFYLKRCVNHADSAKGYEVYNFLKSAYVLNIKNDKLYCIDSLEFAKINNKSKPNRRAREYVSYLTSVPLDAFGIDLENIWPDVKDDYVDYLVLKEGDERIRKSIISKICSCSNFDIDKIVNMMEKRREHLKRKDEKSIDYKDSLTYIYYNEYFNKIVPLLKECQNH</sequence>
<proteinExistence type="predicted"/>
<dbReference type="EMBL" id="CP041345">
    <property type="protein sequence ID" value="QKG80788.1"/>
    <property type="molecule type" value="Genomic_DNA"/>
</dbReference>
<evidence type="ECO:0000313" key="1">
    <source>
        <dbReference type="EMBL" id="QKG80788.1"/>
    </source>
</evidence>
<protein>
    <submittedName>
        <fullName evidence="1">Uncharacterized protein</fullName>
    </submittedName>
</protein>
<dbReference type="KEGG" id="ttz:FHG85_11105"/>
<dbReference type="AlphaFoldDB" id="A0A7D3XWJ1"/>